<proteinExistence type="predicted"/>
<sequence length="367" mass="42092">MLLMDQVHNLPSTPGVYLMKDSLGSIIYVGKSKHLRERVQSYFYNSKSHSQKVKKLASHIRSLDHIVTDTEFEAFMLECKLIQELKPMYNKKMKNPHAYTYIKIKRNEGLHRIATTHTTSDGDDCYYFGPYTASKFTLDKAIQGIQECFRIACNQSNTTKGACLNYSLGLCLGMCLGGDAVQQYNDIIARFIALLDGTNRSLFEELEQKMLAAAEQYDFETAAKYRDYIETVNILINKKKVSEFSKTNENLVILENLNEDTVKLFLVNRNSIIYHEKHNVDSAGMGRLQSKVKSLILEYFKPEKARLSNEVNRDEIDHAQIIYSYVQGSACSYIHILEEWLELENQAELGEALNAFLCRPEQNLQVT</sequence>
<accession>A0A1T2XNA7</accession>
<dbReference type="SUPFAM" id="SSF46600">
    <property type="entry name" value="C-terminal UvrC-binding domain of UvrB"/>
    <property type="match status" value="1"/>
</dbReference>
<dbReference type="InterPro" id="IPR001943">
    <property type="entry name" value="UVR_dom"/>
</dbReference>
<dbReference type="PROSITE" id="PS50151">
    <property type="entry name" value="UVR"/>
    <property type="match status" value="1"/>
</dbReference>
<evidence type="ECO:0000256" key="5">
    <source>
        <dbReference type="ARBA" id="ARBA00023204"/>
    </source>
</evidence>
<feature type="domain" description="UVR" evidence="6">
    <location>
        <begin position="200"/>
        <end position="235"/>
    </location>
</feature>
<dbReference type="PROSITE" id="PS50164">
    <property type="entry name" value="GIY_YIG"/>
    <property type="match status" value="1"/>
</dbReference>
<evidence type="ECO:0000256" key="1">
    <source>
        <dbReference type="ARBA" id="ARBA00022490"/>
    </source>
</evidence>
<evidence type="ECO:0000313" key="8">
    <source>
        <dbReference type="EMBL" id="OPA81226.1"/>
    </source>
</evidence>
<evidence type="ECO:0000259" key="6">
    <source>
        <dbReference type="PROSITE" id="PS50151"/>
    </source>
</evidence>
<dbReference type="GO" id="GO:0004518">
    <property type="term" value="F:nuclease activity"/>
    <property type="evidence" value="ECO:0007669"/>
    <property type="project" value="UniProtKB-KW"/>
</dbReference>
<protein>
    <recommendedName>
        <fullName evidence="10">DNA helicase UvrC</fullName>
    </recommendedName>
</protein>
<feature type="domain" description="GIY-YIG" evidence="7">
    <location>
        <begin position="12"/>
        <end position="91"/>
    </location>
</feature>
<dbReference type="Gene3D" id="4.10.860.10">
    <property type="entry name" value="UVR domain"/>
    <property type="match status" value="1"/>
</dbReference>
<dbReference type="InterPro" id="IPR036876">
    <property type="entry name" value="UVR_dom_sf"/>
</dbReference>
<dbReference type="InterPro" id="IPR050066">
    <property type="entry name" value="UvrABC_protein_C"/>
</dbReference>
<keyword evidence="9" id="KW-1185">Reference proteome</keyword>
<keyword evidence="4" id="KW-0267">Excision nuclease</keyword>
<evidence type="ECO:0000256" key="4">
    <source>
        <dbReference type="ARBA" id="ARBA00022881"/>
    </source>
</evidence>
<dbReference type="InterPro" id="IPR035901">
    <property type="entry name" value="GIY-YIG_endonuc_sf"/>
</dbReference>
<organism evidence="8 9">
    <name type="scientific">Paenibacillus selenitireducens</name>
    <dbReference type="NCBI Taxonomy" id="1324314"/>
    <lineage>
        <taxon>Bacteria</taxon>
        <taxon>Bacillati</taxon>
        <taxon>Bacillota</taxon>
        <taxon>Bacilli</taxon>
        <taxon>Bacillales</taxon>
        <taxon>Paenibacillaceae</taxon>
        <taxon>Paenibacillus</taxon>
    </lineage>
</organism>
<dbReference type="EMBL" id="MSZX01000001">
    <property type="protein sequence ID" value="OPA81226.1"/>
    <property type="molecule type" value="Genomic_DNA"/>
</dbReference>
<dbReference type="AlphaFoldDB" id="A0A1T2XNA7"/>
<dbReference type="GO" id="GO:0006289">
    <property type="term" value="P:nucleotide-excision repair"/>
    <property type="evidence" value="ECO:0007669"/>
    <property type="project" value="InterPro"/>
</dbReference>
<evidence type="ECO:0000256" key="3">
    <source>
        <dbReference type="ARBA" id="ARBA00022769"/>
    </source>
</evidence>
<dbReference type="CDD" id="cd10434">
    <property type="entry name" value="GIY-YIG_UvrC_Cho"/>
    <property type="match status" value="1"/>
</dbReference>
<dbReference type="Pfam" id="PF01541">
    <property type="entry name" value="GIY-YIG"/>
    <property type="match status" value="1"/>
</dbReference>
<dbReference type="SMART" id="SM00465">
    <property type="entry name" value="GIYc"/>
    <property type="match status" value="1"/>
</dbReference>
<name>A0A1T2XNA7_9BACL</name>
<dbReference type="Pfam" id="PF02151">
    <property type="entry name" value="UVR"/>
    <property type="match status" value="1"/>
</dbReference>
<keyword evidence="3" id="KW-0228">DNA excision</keyword>
<gene>
    <name evidence="8" type="ORF">BVG16_02580</name>
</gene>
<evidence type="ECO:0000313" key="9">
    <source>
        <dbReference type="Proteomes" id="UP000190188"/>
    </source>
</evidence>
<evidence type="ECO:0000259" key="7">
    <source>
        <dbReference type="PROSITE" id="PS50164"/>
    </source>
</evidence>
<evidence type="ECO:0000256" key="2">
    <source>
        <dbReference type="ARBA" id="ARBA00022763"/>
    </source>
</evidence>
<dbReference type="SUPFAM" id="SSF82771">
    <property type="entry name" value="GIY-YIG endonuclease"/>
    <property type="match status" value="1"/>
</dbReference>
<dbReference type="GO" id="GO:0009380">
    <property type="term" value="C:excinuclease repair complex"/>
    <property type="evidence" value="ECO:0007669"/>
    <property type="project" value="TreeGrafter"/>
</dbReference>
<comment type="caution">
    <text evidence="8">The sequence shown here is derived from an EMBL/GenBank/DDBJ whole genome shotgun (WGS) entry which is preliminary data.</text>
</comment>
<dbReference type="InterPro" id="IPR000305">
    <property type="entry name" value="GIY-YIG_endonuc"/>
</dbReference>
<reference evidence="8 9" key="1">
    <citation type="submission" date="2017-01" db="EMBL/GenBank/DDBJ databases">
        <title>Genome analysis of Paenibacillus selenitrireducens ES3-24.</title>
        <authorList>
            <person name="Xu D."/>
            <person name="Yao R."/>
            <person name="Zheng S."/>
        </authorList>
    </citation>
    <scope>NUCLEOTIDE SEQUENCE [LARGE SCALE GENOMIC DNA]</scope>
    <source>
        <strain evidence="8 9">ES3-24</strain>
    </source>
</reference>
<dbReference type="RefSeq" id="WP_144027269.1">
    <property type="nucleotide sequence ID" value="NZ_MSZX01000001.1"/>
</dbReference>
<dbReference type="Gene3D" id="3.40.1440.10">
    <property type="entry name" value="GIY-YIG endonuclease"/>
    <property type="match status" value="1"/>
</dbReference>
<dbReference type="PANTHER" id="PTHR30562">
    <property type="entry name" value="UVRC/OXIDOREDUCTASE"/>
    <property type="match status" value="1"/>
</dbReference>
<dbReference type="Proteomes" id="UP000190188">
    <property type="component" value="Unassembled WGS sequence"/>
</dbReference>
<dbReference type="STRING" id="1324314.BVG16_02580"/>
<keyword evidence="5" id="KW-0234">DNA repair</keyword>
<dbReference type="InterPro" id="IPR047296">
    <property type="entry name" value="GIY-YIG_UvrC_Cho"/>
</dbReference>
<dbReference type="FunFam" id="3.40.1440.10:FF:000001">
    <property type="entry name" value="UvrABC system protein C"/>
    <property type="match status" value="1"/>
</dbReference>
<evidence type="ECO:0008006" key="10">
    <source>
        <dbReference type="Google" id="ProtNLM"/>
    </source>
</evidence>
<dbReference type="PANTHER" id="PTHR30562:SF1">
    <property type="entry name" value="UVRABC SYSTEM PROTEIN C"/>
    <property type="match status" value="1"/>
</dbReference>
<keyword evidence="2" id="KW-0227">DNA damage</keyword>
<dbReference type="OrthoDB" id="9804933at2"/>
<keyword evidence="1" id="KW-0963">Cytoplasm</keyword>